<feature type="transmembrane region" description="Helical" evidence="6">
    <location>
        <begin position="303"/>
        <end position="321"/>
    </location>
</feature>
<evidence type="ECO:0000256" key="3">
    <source>
        <dbReference type="ARBA" id="ARBA00022692"/>
    </source>
</evidence>
<evidence type="ECO:0000256" key="1">
    <source>
        <dbReference type="ARBA" id="ARBA00004651"/>
    </source>
</evidence>
<dbReference type="PANTHER" id="PTHR35007:SF1">
    <property type="entry name" value="PILUS ASSEMBLY PROTEIN"/>
    <property type="match status" value="1"/>
</dbReference>
<keyword evidence="2" id="KW-1003">Cell membrane</keyword>
<feature type="transmembrane region" description="Helical" evidence="6">
    <location>
        <begin position="99"/>
        <end position="116"/>
    </location>
</feature>
<evidence type="ECO:0000256" key="2">
    <source>
        <dbReference type="ARBA" id="ARBA00022475"/>
    </source>
</evidence>
<feature type="transmembrane region" description="Helical" evidence="6">
    <location>
        <begin position="6"/>
        <end position="28"/>
    </location>
</feature>
<dbReference type="InterPro" id="IPR018076">
    <property type="entry name" value="T2SS_GspF_dom"/>
</dbReference>
<evidence type="ECO:0000313" key="9">
    <source>
        <dbReference type="Proteomes" id="UP000315947"/>
    </source>
</evidence>
<dbReference type="Proteomes" id="UP000315947">
    <property type="component" value="Chromosome"/>
</dbReference>
<evidence type="ECO:0000259" key="7">
    <source>
        <dbReference type="Pfam" id="PF00482"/>
    </source>
</evidence>
<gene>
    <name evidence="8" type="ORF">FM037_12945</name>
</gene>
<keyword evidence="4 6" id="KW-1133">Transmembrane helix</keyword>
<sequence length="325" mass="36838">MFSNEMIFLGLIFLAVILLSQALFLPVYSPQRANTALVRKRLKKLAERANDSAYETSLLRTSRLKNVTSIGRTLEKIEFIENLSYRLELADYKIMGHHFLLITLICATVVALVSWIFIHEPILSFFLFGLTVMMFNFKLNRDTNKRMDAIEASFPDALDVIRRALQAGYSFSDAIKLATEELDGPIAKEFKLMFANINYTKDTKRALLGFIERVPSISSMAFASAVMVQKETGGNLAENIGNLSRVIRERFTFRRRVRTLSAEGRLSAWILILLPFVLFAVIYLQTPSYVGELTGTEQGQKLLMWGAIGMTIGGWWISKLIKIDV</sequence>
<reference evidence="8 9" key="1">
    <citation type="submission" date="2019-07" db="EMBL/GenBank/DDBJ databases">
        <title>Shewanella sp. YLB-06 whole genomic sequence.</title>
        <authorList>
            <person name="Yu L."/>
        </authorList>
    </citation>
    <scope>NUCLEOTIDE SEQUENCE [LARGE SCALE GENOMIC DNA]</scope>
    <source>
        <strain evidence="8 9">YLB-06</strain>
    </source>
</reference>
<protein>
    <submittedName>
        <fullName evidence="8">Pilus assembly protein TadB</fullName>
    </submittedName>
</protein>
<proteinExistence type="predicted"/>
<dbReference type="PANTHER" id="PTHR35007">
    <property type="entry name" value="INTEGRAL MEMBRANE PROTEIN-RELATED"/>
    <property type="match status" value="1"/>
</dbReference>
<name>A0ABX5WY03_9GAMM</name>
<dbReference type="EMBL" id="CP041614">
    <property type="protein sequence ID" value="QDO83975.1"/>
    <property type="molecule type" value="Genomic_DNA"/>
</dbReference>
<organism evidence="8 9">
    <name type="scientific">Shewanella psychropiezotolerans</name>
    <dbReference type="NCBI Taxonomy" id="2593655"/>
    <lineage>
        <taxon>Bacteria</taxon>
        <taxon>Pseudomonadati</taxon>
        <taxon>Pseudomonadota</taxon>
        <taxon>Gammaproteobacteria</taxon>
        <taxon>Alteromonadales</taxon>
        <taxon>Shewanellaceae</taxon>
        <taxon>Shewanella</taxon>
    </lineage>
</organism>
<feature type="transmembrane region" description="Helical" evidence="6">
    <location>
        <begin position="264"/>
        <end position="283"/>
    </location>
</feature>
<feature type="domain" description="Type II secretion system protein GspF" evidence="7">
    <location>
        <begin position="158"/>
        <end position="283"/>
    </location>
</feature>
<evidence type="ECO:0000256" key="6">
    <source>
        <dbReference type="SAM" id="Phobius"/>
    </source>
</evidence>
<feature type="transmembrane region" description="Helical" evidence="6">
    <location>
        <begin position="122"/>
        <end position="139"/>
    </location>
</feature>
<keyword evidence="9" id="KW-1185">Reference proteome</keyword>
<accession>A0ABX5WY03</accession>
<evidence type="ECO:0000256" key="4">
    <source>
        <dbReference type="ARBA" id="ARBA00022989"/>
    </source>
</evidence>
<dbReference type="Pfam" id="PF00482">
    <property type="entry name" value="T2SSF"/>
    <property type="match status" value="1"/>
</dbReference>
<evidence type="ECO:0000256" key="5">
    <source>
        <dbReference type="ARBA" id="ARBA00023136"/>
    </source>
</evidence>
<dbReference type="RefSeq" id="WP_144046341.1">
    <property type="nucleotide sequence ID" value="NZ_CP041614.1"/>
</dbReference>
<keyword evidence="3 6" id="KW-0812">Transmembrane</keyword>
<keyword evidence="5 6" id="KW-0472">Membrane</keyword>
<evidence type="ECO:0000313" key="8">
    <source>
        <dbReference type="EMBL" id="QDO83975.1"/>
    </source>
</evidence>
<comment type="subcellular location">
    <subcellularLocation>
        <location evidence="1">Cell membrane</location>
        <topology evidence="1">Multi-pass membrane protein</topology>
    </subcellularLocation>
</comment>